<keyword evidence="9" id="KW-1185">Reference proteome</keyword>
<keyword evidence="4 7" id="KW-0812">Transmembrane</keyword>
<feature type="transmembrane region" description="Helical" evidence="7">
    <location>
        <begin position="6"/>
        <end position="31"/>
    </location>
</feature>
<evidence type="ECO:0000256" key="7">
    <source>
        <dbReference type="SAM" id="Phobius"/>
    </source>
</evidence>
<dbReference type="Pfam" id="PF04488">
    <property type="entry name" value="Gly_transf_sug"/>
    <property type="match status" value="1"/>
</dbReference>
<dbReference type="PANTHER" id="PTHR32385:SF20">
    <property type="entry name" value="MANNOSYL PHOSPHORYLINOSITOL CERAMIDE SYNTHASE CSH1-RELATED"/>
    <property type="match status" value="1"/>
</dbReference>
<evidence type="ECO:0000256" key="3">
    <source>
        <dbReference type="ARBA" id="ARBA00022679"/>
    </source>
</evidence>
<dbReference type="EMBL" id="LAFY01000248">
    <property type="protein sequence ID" value="KJY02127.1"/>
    <property type="molecule type" value="Genomic_DNA"/>
</dbReference>
<dbReference type="SUPFAM" id="SSF53448">
    <property type="entry name" value="Nucleotide-diphospho-sugar transferases"/>
    <property type="match status" value="1"/>
</dbReference>
<comment type="caution">
    <text evidence="8">The sequence shown here is derived from an EMBL/GenBank/DDBJ whole genome shotgun (WGS) entry which is preliminary data.</text>
</comment>
<keyword evidence="3" id="KW-0808">Transferase</keyword>
<dbReference type="InterPro" id="IPR007577">
    <property type="entry name" value="GlycoTrfase_DXD_sugar-bd_CS"/>
</dbReference>
<evidence type="ECO:0000313" key="8">
    <source>
        <dbReference type="EMBL" id="KJY02127.1"/>
    </source>
</evidence>
<dbReference type="GO" id="GO:0000030">
    <property type="term" value="F:mannosyltransferase activity"/>
    <property type="evidence" value="ECO:0007669"/>
    <property type="project" value="TreeGrafter"/>
</dbReference>
<evidence type="ECO:0000256" key="1">
    <source>
        <dbReference type="ARBA" id="ARBA00004370"/>
    </source>
</evidence>
<dbReference type="AlphaFoldDB" id="A0A0F4GXJ1"/>
<keyword evidence="6 7" id="KW-0472">Membrane</keyword>
<evidence type="ECO:0000256" key="2">
    <source>
        <dbReference type="ARBA" id="ARBA00009003"/>
    </source>
</evidence>
<evidence type="ECO:0000313" key="9">
    <source>
        <dbReference type="Proteomes" id="UP000033647"/>
    </source>
</evidence>
<reference evidence="8 9" key="1">
    <citation type="submission" date="2015-03" db="EMBL/GenBank/DDBJ databases">
        <title>RNA-seq based gene annotation and comparative genomics of four Zymoseptoria species reveal species-specific pathogenicity related genes and transposable element activity.</title>
        <authorList>
            <person name="Grandaubert J."/>
            <person name="Bhattacharyya A."/>
            <person name="Stukenbrock E.H."/>
        </authorList>
    </citation>
    <scope>NUCLEOTIDE SEQUENCE [LARGE SCALE GENOMIC DNA]</scope>
    <source>
        <strain evidence="8 9">Zb18110</strain>
    </source>
</reference>
<comment type="similarity">
    <text evidence="2">Belongs to the glycosyltransferase 32 family.</text>
</comment>
<sequence>MRRGVVIFLGCTTIFLVLAVHQVWTLLELLFIKGLEDAILREELPPLGSEREDKRTHLIPKIIHQTYVNTSIPEVWKEAQASCLALHKEPEWEYKLWTDAMSVDFIASEYPDFLDTFKGYRFPIERADAVRYFVLDHYGGIYLDLDDGCARPMEPLLSYPAFVRKTSPTGISNDVMGAVPHHPFFRLVMNELHKYDRSWILPYITVMASTGPLFLSVIWRHYGDNGYNVGDGADGGRIRILFPELYQGSKWSFFTHYVGNSWHSNDSDLMFWMSRHWRLVTAFGFIVGFGLLFLGWVIYRRQFLAAPSDTLPTWKKRSVRQRIPFWAFWARRSAQREYEMINRHEP</sequence>
<dbReference type="GO" id="GO:0051999">
    <property type="term" value="P:mannosyl-inositol phosphorylceramide biosynthetic process"/>
    <property type="evidence" value="ECO:0007669"/>
    <property type="project" value="TreeGrafter"/>
</dbReference>
<evidence type="ECO:0000256" key="6">
    <source>
        <dbReference type="ARBA" id="ARBA00023136"/>
    </source>
</evidence>
<comment type="subcellular location">
    <subcellularLocation>
        <location evidence="1">Membrane</location>
    </subcellularLocation>
</comment>
<feature type="transmembrane region" description="Helical" evidence="7">
    <location>
        <begin position="277"/>
        <end position="299"/>
    </location>
</feature>
<protein>
    <submittedName>
        <fullName evidence="8">Mannosyl phosphorylinositol ceramide synthase SUR1 like protein</fullName>
    </submittedName>
</protein>
<dbReference type="InterPro" id="IPR029044">
    <property type="entry name" value="Nucleotide-diphossugar_trans"/>
</dbReference>
<proteinExistence type="inferred from homology"/>
<dbReference type="InterPro" id="IPR051706">
    <property type="entry name" value="Glycosyltransferase_domain"/>
</dbReference>
<feature type="transmembrane region" description="Helical" evidence="7">
    <location>
        <begin position="199"/>
        <end position="219"/>
    </location>
</feature>
<keyword evidence="5 7" id="KW-1133">Transmembrane helix</keyword>
<accession>A0A0F4GXJ1</accession>
<dbReference type="OrthoDB" id="3647at2759"/>
<dbReference type="GO" id="GO:0016020">
    <property type="term" value="C:membrane"/>
    <property type="evidence" value="ECO:0007669"/>
    <property type="project" value="UniProtKB-SubCell"/>
</dbReference>
<dbReference type="PANTHER" id="PTHR32385">
    <property type="entry name" value="MANNOSYL PHOSPHORYLINOSITOL CERAMIDE SYNTHASE"/>
    <property type="match status" value="1"/>
</dbReference>
<dbReference type="STRING" id="1047168.A0A0F4GXJ1"/>
<dbReference type="Gene3D" id="3.90.550.20">
    <property type="match status" value="1"/>
</dbReference>
<name>A0A0F4GXJ1_9PEZI</name>
<gene>
    <name evidence="8" type="ORF">TI39_contig256g00010</name>
</gene>
<organism evidence="8 9">
    <name type="scientific">Zymoseptoria brevis</name>
    <dbReference type="NCBI Taxonomy" id="1047168"/>
    <lineage>
        <taxon>Eukaryota</taxon>
        <taxon>Fungi</taxon>
        <taxon>Dikarya</taxon>
        <taxon>Ascomycota</taxon>
        <taxon>Pezizomycotina</taxon>
        <taxon>Dothideomycetes</taxon>
        <taxon>Dothideomycetidae</taxon>
        <taxon>Mycosphaerellales</taxon>
        <taxon>Mycosphaerellaceae</taxon>
        <taxon>Zymoseptoria</taxon>
    </lineage>
</organism>
<evidence type="ECO:0000256" key="4">
    <source>
        <dbReference type="ARBA" id="ARBA00022692"/>
    </source>
</evidence>
<dbReference type="Proteomes" id="UP000033647">
    <property type="component" value="Unassembled WGS sequence"/>
</dbReference>
<evidence type="ECO:0000256" key="5">
    <source>
        <dbReference type="ARBA" id="ARBA00022989"/>
    </source>
</evidence>